<proteinExistence type="inferred from homology"/>
<dbReference type="OrthoDB" id="6424451at2759"/>
<dbReference type="FunFam" id="3.20.80.10:FF:000002">
    <property type="entry name" value="Heme-binding protein 2"/>
    <property type="match status" value="1"/>
</dbReference>
<dbReference type="RefSeq" id="XP_022110842.1">
    <property type="nucleotide sequence ID" value="XM_022255150.1"/>
</dbReference>
<sequence length="216" mass="24471">MAISQGSLVLLLALTGFIVCTGFSINKHDKGESGPPFFCHELECPKFKEDYNSSDYQIRRYETSKWVSTTITGIDYQAASEEAFLRLYEYIQGQNDQKVKIPMTVPVINSVQPGLGPVCASNFTFSFFVPFEFQSNTPKPTNPELFLTTLDQHKAYVRVYSGFTNEKVFPKEAAALAAALNSTQTYDKSYYYLAGYDSPFVVHNRHNEIWFIATEK</sequence>
<dbReference type="Pfam" id="PF04832">
    <property type="entry name" value="SOUL"/>
    <property type="match status" value="1"/>
</dbReference>
<keyword evidence="3" id="KW-1185">Reference proteome</keyword>
<protein>
    <submittedName>
        <fullName evidence="4">Heme-binding protein 2-like</fullName>
    </submittedName>
</protein>
<dbReference type="OMA" id="DHYYLNW"/>
<accession>A0A8B8A0G0</accession>
<evidence type="ECO:0000313" key="3">
    <source>
        <dbReference type="Proteomes" id="UP000694845"/>
    </source>
</evidence>
<dbReference type="AlphaFoldDB" id="A0A8B8A0G0"/>
<dbReference type="InterPro" id="IPR006917">
    <property type="entry name" value="SOUL_heme-bd"/>
</dbReference>
<dbReference type="InterPro" id="IPR011256">
    <property type="entry name" value="Reg_factor_effector_dom_sf"/>
</dbReference>
<dbReference type="Proteomes" id="UP000694845">
    <property type="component" value="Unplaced"/>
</dbReference>
<evidence type="ECO:0000256" key="1">
    <source>
        <dbReference type="ARBA" id="ARBA00009817"/>
    </source>
</evidence>
<comment type="similarity">
    <text evidence="1">Belongs to the HEBP family.</text>
</comment>
<reference evidence="4" key="1">
    <citation type="submission" date="2025-08" db="UniProtKB">
        <authorList>
            <consortium name="RefSeq"/>
        </authorList>
    </citation>
    <scope>IDENTIFICATION</scope>
</reference>
<dbReference type="SUPFAM" id="SSF55136">
    <property type="entry name" value="Probable bacterial effector-binding domain"/>
    <property type="match status" value="1"/>
</dbReference>
<evidence type="ECO:0000256" key="2">
    <source>
        <dbReference type="SAM" id="SignalP"/>
    </source>
</evidence>
<organism evidence="3 4">
    <name type="scientific">Acanthaster planci</name>
    <name type="common">Crown-of-thorns starfish</name>
    <dbReference type="NCBI Taxonomy" id="133434"/>
    <lineage>
        <taxon>Eukaryota</taxon>
        <taxon>Metazoa</taxon>
        <taxon>Echinodermata</taxon>
        <taxon>Eleutherozoa</taxon>
        <taxon>Asterozoa</taxon>
        <taxon>Asteroidea</taxon>
        <taxon>Valvatacea</taxon>
        <taxon>Valvatida</taxon>
        <taxon>Acanthasteridae</taxon>
        <taxon>Acanthaster</taxon>
    </lineage>
</organism>
<feature type="signal peptide" evidence="2">
    <location>
        <begin position="1"/>
        <end position="22"/>
    </location>
</feature>
<gene>
    <name evidence="4" type="primary">LOC110990258</name>
</gene>
<feature type="chain" id="PRO_5034070459" evidence="2">
    <location>
        <begin position="23"/>
        <end position="216"/>
    </location>
</feature>
<dbReference type="PANTHER" id="PTHR11220:SF1">
    <property type="entry name" value="HEME-BINDING PROTEIN 2"/>
    <property type="match status" value="1"/>
</dbReference>
<dbReference type="KEGG" id="aplc:110990258"/>
<name>A0A8B8A0G0_ACAPL</name>
<dbReference type="GeneID" id="110990258"/>
<keyword evidence="2" id="KW-0732">Signal</keyword>
<dbReference type="PANTHER" id="PTHR11220">
    <property type="entry name" value="HEME-BINDING PROTEIN-RELATED"/>
    <property type="match status" value="1"/>
</dbReference>
<evidence type="ECO:0000313" key="4">
    <source>
        <dbReference type="RefSeq" id="XP_022110842.1"/>
    </source>
</evidence>
<dbReference type="Gene3D" id="3.20.80.10">
    <property type="entry name" value="Regulatory factor, effector binding domain"/>
    <property type="match status" value="1"/>
</dbReference>